<dbReference type="CDD" id="cd00112">
    <property type="entry name" value="LDLa"/>
    <property type="match status" value="2"/>
</dbReference>
<keyword evidence="5" id="KW-1133">Transmembrane helix</keyword>
<feature type="disulfide bond" evidence="8">
    <location>
        <begin position="41"/>
        <end position="56"/>
    </location>
</feature>
<dbReference type="EMBL" id="JAHRIP010003265">
    <property type="protein sequence ID" value="MEQ2281320.1"/>
    <property type="molecule type" value="Genomic_DNA"/>
</dbReference>
<dbReference type="PANTHER" id="PTHR24270">
    <property type="entry name" value="LOW-DENSITY LIPOPROTEIN RECEPTOR-RELATED"/>
    <property type="match status" value="1"/>
</dbReference>
<name>A0ABV0XIP9_9TELE</name>
<feature type="disulfide bond" evidence="8">
    <location>
        <begin position="70"/>
        <end position="88"/>
    </location>
</feature>
<evidence type="ECO:0000256" key="4">
    <source>
        <dbReference type="ARBA" id="ARBA00022737"/>
    </source>
</evidence>
<gene>
    <name evidence="9" type="ORF">AMECASPLE_029006</name>
</gene>
<keyword evidence="10" id="KW-1185">Reference proteome</keyword>
<organism evidence="9 10">
    <name type="scientific">Ameca splendens</name>
    <dbReference type="NCBI Taxonomy" id="208324"/>
    <lineage>
        <taxon>Eukaryota</taxon>
        <taxon>Metazoa</taxon>
        <taxon>Chordata</taxon>
        <taxon>Craniata</taxon>
        <taxon>Vertebrata</taxon>
        <taxon>Euteleostomi</taxon>
        <taxon>Actinopterygii</taxon>
        <taxon>Neopterygii</taxon>
        <taxon>Teleostei</taxon>
        <taxon>Neoteleostei</taxon>
        <taxon>Acanthomorphata</taxon>
        <taxon>Ovalentaria</taxon>
        <taxon>Atherinomorphae</taxon>
        <taxon>Cyprinodontiformes</taxon>
        <taxon>Goodeidae</taxon>
        <taxon>Ameca</taxon>
    </lineage>
</organism>
<evidence type="ECO:0000256" key="5">
    <source>
        <dbReference type="ARBA" id="ARBA00022989"/>
    </source>
</evidence>
<evidence type="ECO:0000313" key="9">
    <source>
        <dbReference type="EMBL" id="MEQ2281320.1"/>
    </source>
</evidence>
<protein>
    <submittedName>
        <fullName evidence="9">Uncharacterized protein</fullName>
    </submittedName>
</protein>
<keyword evidence="4" id="KW-0677">Repeat</keyword>
<dbReference type="PRINTS" id="PR00261">
    <property type="entry name" value="LDLRECEPTOR"/>
</dbReference>
<evidence type="ECO:0000256" key="8">
    <source>
        <dbReference type="PROSITE-ProRule" id="PRU00124"/>
    </source>
</evidence>
<dbReference type="InterPro" id="IPR002172">
    <property type="entry name" value="LDrepeatLR_classA_rpt"/>
</dbReference>
<comment type="subcellular location">
    <subcellularLocation>
        <location evidence="2">Endomembrane system</location>
    </subcellularLocation>
    <subcellularLocation>
        <location evidence="1">Membrane</location>
        <topology evidence="1">Single-pass membrane protein</topology>
    </subcellularLocation>
</comment>
<dbReference type="SMART" id="SM00192">
    <property type="entry name" value="LDLa"/>
    <property type="match status" value="2"/>
</dbReference>
<feature type="disulfide bond" evidence="8">
    <location>
        <begin position="22"/>
        <end position="34"/>
    </location>
</feature>
<dbReference type="Proteomes" id="UP001469553">
    <property type="component" value="Unassembled WGS sequence"/>
</dbReference>
<proteinExistence type="predicted"/>
<evidence type="ECO:0000256" key="2">
    <source>
        <dbReference type="ARBA" id="ARBA00004308"/>
    </source>
</evidence>
<dbReference type="PROSITE" id="PS01209">
    <property type="entry name" value="LDLRA_1"/>
    <property type="match status" value="2"/>
</dbReference>
<keyword evidence="3" id="KW-0812">Transmembrane</keyword>
<dbReference type="SUPFAM" id="SSF57424">
    <property type="entry name" value="LDL receptor-like module"/>
    <property type="match status" value="2"/>
</dbReference>
<dbReference type="Pfam" id="PF00057">
    <property type="entry name" value="Ldl_recept_a"/>
    <property type="match status" value="2"/>
</dbReference>
<keyword evidence="7 8" id="KW-1015">Disulfide bond</keyword>
<dbReference type="PROSITE" id="PS50068">
    <property type="entry name" value="LDLRA_2"/>
    <property type="match status" value="2"/>
</dbReference>
<feature type="disulfide bond" evidence="8">
    <location>
        <begin position="29"/>
        <end position="47"/>
    </location>
</feature>
<keyword evidence="6" id="KW-0472">Membrane</keyword>
<reference evidence="9 10" key="1">
    <citation type="submission" date="2021-06" db="EMBL/GenBank/DDBJ databases">
        <authorList>
            <person name="Palmer J.M."/>
        </authorList>
    </citation>
    <scope>NUCLEOTIDE SEQUENCE [LARGE SCALE GENOMIC DNA]</scope>
    <source>
        <strain evidence="9 10">AS_MEX2019</strain>
        <tissue evidence="9">Muscle</tissue>
    </source>
</reference>
<dbReference type="InterPro" id="IPR050685">
    <property type="entry name" value="LDLR"/>
</dbReference>
<dbReference type="InterPro" id="IPR023415">
    <property type="entry name" value="LDLR_class-A_CS"/>
</dbReference>
<comment type="caution">
    <text evidence="8">Lacks conserved residue(s) required for the propagation of feature annotation.</text>
</comment>
<dbReference type="Gene3D" id="4.10.400.10">
    <property type="entry name" value="Low-density Lipoprotein Receptor"/>
    <property type="match status" value="2"/>
</dbReference>
<dbReference type="InterPro" id="IPR036055">
    <property type="entry name" value="LDL_receptor-like_sf"/>
</dbReference>
<evidence type="ECO:0000256" key="6">
    <source>
        <dbReference type="ARBA" id="ARBA00023136"/>
    </source>
</evidence>
<evidence type="ECO:0000256" key="7">
    <source>
        <dbReference type="ARBA" id="ARBA00023157"/>
    </source>
</evidence>
<feature type="non-terminal residue" evidence="9">
    <location>
        <position position="109"/>
    </location>
</feature>
<comment type="caution">
    <text evidence="9">The sequence shown here is derived from an EMBL/GenBank/DDBJ whole genome shotgun (WGS) entry which is preliminary data.</text>
</comment>
<accession>A0ABV0XIP9</accession>
<evidence type="ECO:0000256" key="1">
    <source>
        <dbReference type="ARBA" id="ARBA00004167"/>
    </source>
</evidence>
<sequence>MHLDSLHEGDVDLSQIHALLTCRPDEFQCGDGSCIHGTKQCNKVHDCPDHSDESGCVNATKCEGPLKFQCKNGECIDNSKVCDSVKDCKDRSDEPKKECGKMLYVFNTY</sequence>
<evidence type="ECO:0000313" key="10">
    <source>
        <dbReference type="Proteomes" id="UP001469553"/>
    </source>
</evidence>
<evidence type="ECO:0000256" key="3">
    <source>
        <dbReference type="ARBA" id="ARBA00022692"/>
    </source>
</evidence>